<dbReference type="GO" id="GO:0140664">
    <property type="term" value="F:ATP-dependent DNA damage sensor activity"/>
    <property type="evidence" value="ECO:0007669"/>
    <property type="project" value="InterPro"/>
</dbReference>
<dbReference type="InterPro" id="IPR014790">
    <property type="entry name" value="MutL_C"/>
</dbReference>
<dbReference type="PANTHER" id="PTHR10073:SF12">
    <property type="entry name" value="DNA MISMATCH REPAIR PROTEIN MLH1"/>
    <property type="match status" value="1"/>
</dbReference>
<evidence type="ECO:0000256" key="1">
    <source>
        <dbReference type="ARBA" id="ARBA00006082"/>
    </source>
</evidence>
<dbReference type="EMBL" id="NJPO01000080">
    <property type="protein sequence ID" value="PLK58757.1"/>
    <property type="molecule type" value="Genomic_DNA"/>
</dbReference>
<protein>
    <recommendedName>
        <fullName evidence="2 5">DNA mismatch repair protein MutL</fullName>
    </recommendedName>
</protein>
<sequence>MPIQILSPQLVNQIAAGEVVERPASVVKELVENSLDAGATRIDIKVERGGAKKITIRDNGSGISKEELALAIARHATSKISRIEDLECITSMGFRGEALASVSSVARLTITSRPAGQNEAWQAYAERDDRAVTIKPAAHPVGTTVEVLDLFYNTPARRKFMRTETTEFKHIEEVIRRIALARFDVTFLLQHNDKTVQQYRAVIEPSQSWQRLGRLCGTAFVKQALAVSWQHSDFTIRGWAEDPRGRDLPEIQYSYVNQRMIRDKLINHAIRQAYQEQLTGTRQPAFVLFIAINPKQVDINVHPAKKEVRFHQARLVHHFIYQAVMTVLQHSLPVCPARPQAEKVAQPNVLMLSDKNKLVSHSTCAPNYDELKQRDIFVPQQAAHTCYDPHSFGRVLTFCSPCYALLESAYGLSLLSLSFAKRYLTERQLMPEDNTLLAQPLLIPLRMTLCHDEAAALHHHRVVLNKMGILLQSNESQAILNAVPLPLLGHKNLQHLISELLGYLSSEASVTYHKIAAWLARKLNHEAIIWNYSRAIPLIAEVERLCPHWVKNPPNALLVTLNLEAAIKAFNHD</sequence>
<dbReference type="SUPFAM" id="SSF118116">
    <property type="entry name" value="DNA mismatch repair protein MutL"/>
    <property type="match status" value="1"/>
</dbReference>
<feature type="domain" description="DNA mismatch repair protein S5" evidence="7">
    <location>
        <begin position="212"/>
        <end position="329"/>
    </location>
</feature>
<comment type="caution">
    <text evidence="8">The sequence shown here is derived from an EMBL/GenBank/DDBJ whole genome shotgun (WGS) entry which is preliminary data.</text>
</comment>
<feature type="domain" description="MutL C-terminal dimerisation" evidence="6">
    <location>
        <begin position="395"/>
        <end position="531"/>
    </location>
</feature>
<dbReference type="InterPro" id="IPR014721">
    <property type="entry name" value="Ribsml_uS5_D2-typ_fold_subgr"/>
</dbReference>
<dbReference type="HAMAP" id="MF_00149">
    <property type="entry name" value="DNA_mis_repair"/>
    <property type="match status" value="1"/>
</dbReference>
<dbReference type="Pfam" id="PF08676">
    <property type="entry name" value="MutL_C"/>
    <property type="match status" value="1"/>
</dbReference>
<dbReference type="InterPro" id="IPR037198">
    <property type="entry name" value="MutL_C_sf"/>
</dbReference>
<dbReference type="Gene3D" id="3.30.565.10">
    <property type="entry name" value="Histidine kinase-like ATPase, C-terminal domain"/>
    <property type="match status" value="1"/>
</dbReference>
<dbReference type="SMART" id="SM00853">
    <property type="entry name" value="MutL_C"/>
    <property type="match status" value="1"/>
</dbReference>
<keyword evidence="3 5" id="KW-0227">DNA damage</keyword>
<evidence type="ECO:0000256" key="4">
    <source>
        <dbReference type="ARBA" id="ARBA00023204"/>
    </source>
</evidence>
<dbReference type="InterPro" id="IPR020568">
    <property type="entry name" value="Ribosomal_Su5_D2-typ_SF"/>
</dbReference>
<dbReference type="Gene3D" id="3.30.1540.20">
    <property type="entry name" value="MutL, C-terminal domain, dimerisation subdomain"/>
    <property type="match status" value="1"/>
</dbReference>
<dbReference type="SUPFAM" id="SSF54211">
    <property type="entry name" value="Ribosomal protein S5 domain 2-like"/>
    <property type="match status" value="1"/>
</dbReference>
<organism evidence="8 9">
    <name type="scientific">Candidatus Palibaumannia cicadellinicola</name>
    <dbReference type="NCBI Taxonomy" id="186490"/>
    <lineage>
        <taxon>Bacteria</taxon>
        <taxon>Pseudomonadati</taxon>
        <taxon>Pseudomonadota</taxon>
        <taxon>Gammaproteobacteria</taxon>
        <taxon>Candidatus Palibaumannia</taxon>
    </lineage>
</organism>
<dbReference type="PANTHER" id="PTHR10073">
    <property type="entry name" value="DNA MISMATCH REPAIR PROTEIN MLH, PMS, MUTL"/>
    <property type="match status" value="1"/>
</dbReference>
<proteinExistence type="inferred from homology"/>
<evidence type="ECO:0000259" key="7">
    <source>
        <dbReference type="SMART" id="SM01340"/>
    </source>
</evidence>
<dbReference type="NCBIfam" id="TIGR00585">
    <property type="entry name" value="mutl"/>
    <property type="match status" value="1"/>
</dbReference>
<evidence type="ECO:0000256" key="2">
    <source>
        <dbReference type="ARBA" id="ARBA00021975"/>
    </source>
</evidence>
<accession>A0A2N4XWY9</accession>
<dbReference type="GO" id="GO:0016887">
    <property type="term" value="F:ATP hydrolysis activity"/>
    <property type="evidence" value="ECO:0007669"/>
    <property type="project" value="InterPro"/>
</dbReference>
<evidence type="ECO:0000313" key="9">
    <source>
        <dbReference type="Proteomes" id="UP000234253"/>
    </source>
</evidence>
<evidence type="ECO:0000259" key="6">
    <source>
        <dbReference type="SMART" id="SM00853"/>
    </source>
</evidence>
<dbReference type="CDD" id="cd16926">
    <property type="entry name" value="HATPase_MutL-MLH-PMS-like"/>
    <property type="match status" value="1"/>
</dbReference>
<dbReference type="CDD" id="cd03482">
    <property type="entry name" value="MutL_Trans_MutL"/>
    <property type="match status" value="1"/>
</dbReference>
<dbReference type="GO" id="GO:0030983">
    <property type="term" value="F:mismatched DNA binding"/>
    <property type="evidence" value="ECO:0007669"/>
    <property type="project" value="InterPro"/>
</dbReference>
<dbReference type="GO" id="GO:0032300">
    <property type="term" value="C:mismatch repair complex"/>
    <property type="evidence" value="ECO:0007669"/>
    <property type="project" value="InterPro"/>
</dbReference>
<keyword evidence="4 5" id="KW-0234">DNA repair</keyword>
<comment type="similarity">
    <text evidence="1 5">Belongs to the DNA mismatch repair MutL/HexB family.</text>
</comment>
<dbReference type="InterPro" id="IPR038973">
    <property type="entry name" value="MutL/Mlh/Pms-like"/>
</dbReference>
<dbReference type="Pfam" id="PF01119">
    <property type="entry name" value="DNA_mis_repair"/>
    <property type="match status" value="1"/>
</dbReference>
<dbReference type="PROSITE" id="PS00058">
    <property type="entry name" value="DNA_MISMATCH_REPAIR_1"/>
    <property type="match status" value="1"/>
</dbReference>
<dbReference type="InterPro" id="IPR036890">
    <property type="entry name" value="HATPase_C_sf"/>
</dbReference>
<dbReference type="SMART" id="SM01340">
    <property type="entry name" value="DNA_mis_repair"/>
    <property type="match status" value="1"/>
</dbReference>
<gene>
    <name evidence="5" type="primary">mutL</name>
    <name evidence="8" type="ORF">CEX73_01680</name>
</gene>
<dbReference type="GO" id="GO:0005524">
    <property type="term" value="F:ATP binding"/>
    <property type="evidence" value="ECO:0007669"/>
    <property type="project" value="InterPro"/>
</dbReference>
<dbReference type="RefSeq" id="WP_101626868.1">
    <property type="nucleotide sequence ID" value="NZ_NJPO01000080.1"/>
</dbReference>
<dbReference type="FunFam" id="3.30.230.10:FF:000013">
    <property type="entry name" value="DNA mismatch repair endonuclease MutL"/>
    <property type="match status" value="1"/>
</dbReference>
<dbReference type="Gene3D" id="3.30.230.10">
    <property type="match status" value="1"/>
</dbReference>
<dbReference type="GO" id="GO:0006298">
    <property type="term" value="P:mismatch repair"/>
    <property type="evidence" value="ECO:0007669"/>
    <property type="project" value="UniProtKB-UniRule"/>
</dbReference>
<dbReference type="InterPro" id="IPR042121">
    <property type="entry name" value="MutL_C_regsub"/>
</dbReference>
<dbReference type="InterPro" id="IPR020667">
    <property type="entry name" value="DNA_mismatch_repair_MutL"/>
</dbReference>
<comment type="function">
    <text evidence="5">This protein is involved in the repair of mismatches in DNA. It is required for dam-dependent methyl-directed DNA mismatch repair. May act as a 'molecular matchmaker', a protein that promotes the formation of a stable complex between two or more DNA-binding proteins in an ATP-dependent manner without itself being part of a final effector complex.</text>
</comment>
<dbReference type="InterPro" id="IPR014762">
    <property type="entry name" value="DNA_mismatch_repair_CS"/>
</dbReference>
<dbReference type="InterPro" id="IPR042120">
    <property type="entry name" value="MutL_C_dimsub"/>
</dbReference>
<dbReference type="SUPFAM" id="SSF55874">
    <property type="entry name" value="ATPase domain of HSP90 chaperone/DNA topoisomerase II/histidine kinase"/>
    <property type="match status" value="1"/>
</dbReference>
<evidence type="ECO:0000256" key="3">
    <source>
        <dbReference type="ARBA" id="ARBA00022763"/>
    </source>
</evidence>
<dbReference type="OrthoDB" id="9763467at2"/>
<dbReference type="Gene3D" id="3.30.1370.100">
    <property type="entry name" value="MutL, C-terminal domain, regulatory subdomain"/>
    <property type="match status" value="1"/>
</dbReference>
<dbReference type="InterPro" id="IPR002099">
    <property type="entry name" value="MutL/Mlh/PMS"/>
</dbReference>
<dbReference type="AlphaFoldDB" id="A0A2N4XWY9"/>
<evidence type="ECO:0000313" key="8">
    <source>
        <dbReference type="EMBL" id="PLK58757.1"/>
    </source>
</evidence>
<dbReference type="InterPro" id="IPR013507">
    <property type="entry name" value="DNA_mismatch_S5_2-like"/>
</dbReference>
<dbReference type="FunFam" id="3.30.565.10:FF:000003">
    <property type="entry name" value="DNA mismatch repair endonuclease MutL"/>
    <property type="match status" value="1"/>
</dbReference>
<dbReference type="Pfam" id="PF13589">
    <property type="entry name" value="HATPase_c_3"/>
    <property type="match status" value="1"/>
</dbReference>
<dbReference type="Proteomes" id="UP000234253">
    <property type="component" value="Unassembled WGS sequence"/>
</dbReference>
<evidence type="ECO:0000256" key="5">
    <source>
        <dbReference type="HAMAP-Rule" id="MF_00149"/>
    </source>
</evidence>
<reference evidence="8 9" key="1">
    <citation type="submission" date="2017-06" db="EMBL/GenBank/DDBJ databases">
        <title>Metabolic interaction between xylem feeders and their symbionts.</title>
        <authorList>
            <person name="Chouaia B."/>
        </authorList>
    </citation>
    <scope>NUCLEOTIDE SEQUENCE [LARGE SCALE GENOMIC DNA]</scope>
    <source>
        <strain evidence="8 9">Gra</strain>
    </source>
</reference>
<name>A0A2N4XWY9_9GAMM</name>